<keyword evidence="5" id="KW-0333">Golgi apparatus</keyword>
<keyword evidence="4" id="KW-0653">Protein transport</keyword>
<evidence type="ECO:0000256" key="3">
    <source>
        <dbReference type="ARBA" id="ARBA00022448"/>
    </source>
</evidence>
<dbReference type="OrthoDB" id="19482at2759"/>
<dbReference type="InterPro" id="IPR048361">
    <property type="entry name" value="Vps52_C"/>
</dbReference>
<dbReference type="GO" id="GO:0005829">
    <property type="term" value="C:cytosol"/>
    <property type="evidence" value="ECO:0007669"/>
    <property type="project" value="GOC"/>
</dbReference>
<dbReference type="InterPro" id="IPR007258">
    <property type="entry name" value="Vps52"/>
</dbReference>
<dbReference type="GO" id="GO:0006896">
    <property type="term" value="P:Golgi to vacuole transport"/>
    <property type="evidence" value="ECO:0007669"/>
    <property type="project" value="TreeGrafter"/>
</dbReference>
<evidence type="ECO:0000256" key="1">
    <source>
        <dbReference type="ARBA" id="ARBA00004601"/>
    </source>
</evidence>
<dbReference type="Pfam" id="PF20655">
    <property type="entry name" value="Vps52_C"/>
    <property type="match status" value="1"/>
</dbReference>
<evidence type="ECO:0000256" key="2">
    <source>
        <dbReference type="ARBA" id="ARBA00008180"/>
    </source>
</evidence>
<feature type="compositionally biased region" description="Polar residues" evidence="6">
    <location>
        <begin position="104"/>
        <end position="113"/>
    </location>
</feature>
<evidence type="ECO:0000313" key="10">
    <source>
        <dbReference type="Proteomes" id="UP001140453"/>
    </source>
</evidence>
<reference evidence="9" key="1">
    <citation type="submission" date="2022-10" db="EMBL/GenBank/DDBJ databases">
        <title>Tapping the CABI collections for fungal endophytes: first genome assemblies for Collariella, Neodidymelliopsis, Ascochyta clinopodiicola, Didymella pomorum, Didymosphaeria variabile, Neocosmospora piperis and Neocucurbitaria cava.</title>
        <authorList>
            <person name="Hill R."/>
        </authorList>
    </citation>
    <scope>NUCLEOTIDE SEQUENCE</scope>
    <source>
        <strain evidence="9">IMI 355082</strain>
    </source>
</reference>
<dbReference type="EMBL" id="JAPEVB010000003">
    <property type="protein sequence ID" value="KAJ4390705.1"/>
    <property type="molecule type" value="Genomic_DNA"/>
</dbReference>
<evidence type="ECO:0000256" key="5">
    <source>
        <dbReference type="ARBA" id="ARBA00023034"/>
    </source>
</evidence>
<dbReference type="Proteomes" id="UP001140453">
    <property type="component" value="Unassembled WGS sequence"/>
</dbReference>
<dbReference type="GO" id="GO:0000938">
    <property type="term" value="C:GARP complex"/>
    <property type="evidence" value="ECO:0007669"/>
    <property type="project" value="TreeGrafter"/>
</dbReference>
<feature type="region of interest" description="Disordered" evidence="6">
    <location>
        <begin position="102"/>
        <end position="131"/>
    </location>
</feature>
<proteinExistence type="inferred from homology"/>
<evidence type="ECO:0000256" key="4">
    <source>
        <dbReference type="ARBA" id="ARBA00022927"/>
    </source>
</evidence>
<feature type="region of interest" description="Disordered" evidence="6">
    <location>
        <begin position="1"/>
        <end position="88"/>
    </location>
</feature>
<accession>A0A9W8YSD6</accession>
<organism evidence="9 10">
    <name type="scientific">Gnomoniopsis smithogilvyi</name>
    <dbReference type="NCBI Taxonomy" id="1191159"/>
    <lineage>
        <taxon>Eukaryota</taxon>
        <taxon>Fungi</taxon>
        <taxon>Dikarya</taxon>
        <taxon>Ascomycota</taxon>
        <taxon>Pezizomycotina</taxon>
        <taxon>Sordariomycetes</taxon>
        <taxon>Sordariomycetidae</taxon>
        <taxon>Diaporthales</taxon>
        <taxon>Gnomoniaceae</taxon>
        <taxon>Gnomoniopsis</taxon>
    </lineage>
</organism>
<comment type="similarity">
    <text evidence="2">Belongs to the VPS52 family.</text>
</comment>
<comment type="caution">
    <text evidence="9">The sequence shown here is derived from an EMBL/GenBank/DDBJ whole genome shotgun (WGS) entry which is preliminary data.</text>
</comment>
<feature type="compositionally biased region" description="Low complexity" evidence="6">
    <location>
        <begin position="38"/>
        <end position="67"/>
    </location>
</feature>
<dbReference type="PANTHER" id="PTHR14190">
    <property type="entry name" value="SUPPRESSOR OF ACTIN MUTATIONS 2/VACUOLAR PROTEIN SORTING 52"/>
    <property type="match status" value="1"/>
</dbReference>
<dbReference type="InterPro" id="IPR048319">
    <property type="entry name" value="Vps52_CC"/>
</dbReference>
<keyword evidence="10" id="KW-1185">Reference proteome</keyword>
<keyword evidence="3" id="KW-0813">Transport</keyword>
<evidence type="ECO:0000259" key="7">
    <source>
        <dbReference type="Pfam" id="PF04129"/>
    </source>
</evidence>
<evidence type="ECO:0000256" key="6">
    <source>
        <dbReference type="SAM" id="MobiDB-lite"/>
    </source>
</evidence>
<dbReference type="GO" id="GO:0019905">
    <property type="term" value="F:syntaxin binding"/>
    <property type="evidence" value="ECO:0007669"/>
    <property type="project" value="TreeGrafter"/>
</dbReference>
<comment type="subcellular location">
    <subcellularLocation>
        <location evidence="1">Golgi apparatus</location>
        <location evidence="1">trans-Golgi network</location>
    </subcellularLocation>
</comment>
<dbReference type="Pfam" id="PF04129">
    <property type="entry name" value="Vps52_CC"/>
    <property type="match status" value="1"/>
</dbReference>
<dbReference type="GO" id="GO:0042147">
    <property type="term" value="P:retrograde transport, endosome to Golgi"/>
    <property type="evidence" value="ECO:0007669"/>
    <property type="project" value="TreeGrafter"/>
</dbReference>
<dbReference type="AlphaFoldDB" id="A0A9W8YSD6"/>
<protein>
    <submittedName>
        <fullName evidence="9">Vacuolar protein sorting-associated protein 52</fullName>
    </submittedName>
</protein>
<feature type="domain" description="Vps52 C-terminal" evidence="8">
    <location>
        <begin position="358"/>
        <end position="676"/>
    </location>
</feature>
<feature type="domain" description="Vps52 coiled-coil" evidence="7">
    <location>
        <begin position="173"/>
        <end position="341"/>
    </location>
</feature>
<dbReference type="GO" id="GO:0015031">
    <property type="term" value="P:protein transport"/>
    <property type="evidence" value="ECO:0007669"/>
    <property type="project" value="UniProtKB-KW"/>
</dbReference>
<name>A0A9W8YSD6_9PEZI</name>
<dbReference type="PANTHER" id="PTHR14190:SF7">
    <property type="entry name" value="VACUOLAR PROTEIN SORTING-ASSOCIATED PROTEIN 52 HOMOLOG"/>
    <property type="match status" value="1"/>
</dbReference>
<evidence type="ECO:0000259" key="8">
    <source>
        <dbReference type="Pfam" id="PF20655"/>
    </source>
</evidence>
<evidence type="ECO:0000313" key="9">
    <source>
        <dbReference type="EMBL" id="KAJ4390705.1"/>
    </source>
</evidence>
<dbReference type="GO" id="GO:0032456">
    <property type="term" value="P:endocytic recycling"/>
    <property type="evidence" value="ECO:0007669"/>
    <property type="project" value="TreeGrafter"/>
</dbReference>
<gene>
    <name evidence="9" type="primary">VPS52</name>
    <name evidence="9" type="ORF">N0V93_004303</name>
</gene>
<sequence length="689" mass="75703">MWLDRLGANAPPSGFDSRPISPLPRRVSARGPSSPYVTSQQRSARASTASLVSSDSGSTTSLLRSSSYRGPNGGPAGSSLRQSHTVDDGTESLGVLGRILGDGTATTQESGSRSPGLRGAQRPTITEEDIDSDFDFGGLSLKEFVARGDVGGGAGGEVHRSQTVEEYERDKTKFDDLHRSIRACDDVLTSVETNLTSFRNDLAAVSADIESLQARSLGLNVRLENRRAVEKGLGPIVEELSVSPLVVSKIAEGPIDEAWLKALSEVDKRSEAHKKATKSGHGQSRAAADLGPLLEKLTLKAIERIRDHLVAQIKALRSPSINAQIIQQQNFLRYKDLYTFLHKHHANLAEEICQAYMNTMRWYYVNQFTRYQKALEKIKLHIIDKMDMLGHEDTSRKATLLSSTSKGLGGPPHDAFNLGRRIDLLKTANQAALSSYLAEEDPSTHYLEVPFRNFNLALVDNATAEYTFLASFFTPALKMPTINKNFNYIFEPTFTMGHNLTKQLVSETFDGLGLLLCIRLNQHLAFELQRRRVPAMDGYVNGTSMTLWPRLQSVMDAHCESVRTLTSSLPSKPLPAATAKTTSAAPHVITQRFGQLVHGILALSQDSGDDEPVVTSLGRLRNEMEAFLTRYSQAHFGADTRGKKRERFLYNNYSLILTIIGDVSDAGGKLAADQAEHFEGLKRAFQEAA</sequence>